<proteinExistence type="predicted"/>
<dbReference type="GO" id="GO:0003677">
    <property type="term" value="F:DNA binding"/>
    <property type="evidence" value="ECO:0007669"/>
    <property type="project" value="UniProtKB-KW"/>
</dbReference>
<dbReference type="PANTHER" id="PTHR40661:SF3">
    <property type="entry name" value="FELS-1 PROPHAGE TRANSCRIPTIONAL REGULATOR"/>
    <property type="match status" value="1"/>
</dbReference>
<dbReference type="GO" id="GO:0016020">
    <property type="term" value="C:membrane"/>
    <property type="evidence" value="ECO:0007669"/>
    <property type="project" value="InterPro"/>
</dbReference>
<dbReference type="SMART" id="SM00530">
    <property type="entry name" value="HTH_XRE"/>
    <property type="match status" value="1"/>
</dbReference>
<dbReference type="Pfam" id="PF01381">
    <property type="entry name" value="HTH_3"/>
    <property type="match status" value="1"/>
</dbReference>
<dbReference type="EMBL" id="CP014229">
    <property type="protein sequence ID" value="AMD89455.1"/>
    <property type="molecule type" value="Genomic_DNA"/>
</dbReference>
<keyword evidence="2" id="KW-0378">Hydrolase</keyword>
<keyword evidence="1" id="KW-0645">Protease</keyword>
<sequence length="244" mass="26968">MGNFFDTAVLAIKQAIEKSYNGNVSQAARALNISVPTLHTWIKGDRKPSLEKLSPLLDALGATISLPEADASRDVCFVNAKVVPAGEYATPPVSEDYIAAPLVGEVGAGPGYLPENDVKSWFLAYKNLPAIRHRRNLIAVEIGHNSTSMLPTLNPGDIVLVDRDDRDVTKPGHMMLVLDPDDGSGMVKRVSITERKDDFQITYYSDNGSKWPPMVYSLKHDFCDDWDKAIVGRVIWAWTDVREK</sequence>
<dbReference type="AlphaFoldDB" id="A0A0X8JII6"/>
<dbReference type="GO" id="GO:0004252">
    <property type="term" value="F:serine-type endopeptidase activity"/>
    <property type="evidence" value="ECO:0007669"/>
    <property type="project" value="InterPro"/>
</dbReference>
<protein>
    <submittedName>
        <fullName evidence="7">Phage repressor protein</fullName>
    </submittedName>
</protein>
<dbReference type="GO" id="GO:0006508">
    <property type="term" value="P:proteolysis"/>
    <property type="evidence" value="ECO:0007669"/>
    <property type="project" value="UniProtKB-KW"/>
</dbReference>
<dbReference type="PANTHER" id="PTHR40661">
    <property type="match status" value="1"/>
</dbReference>
<accession>A0A0X8JII6</accession>
<evidence type="ECO:0000313" key="7">
    <source>
        <dbReference type="EMBL" id="AMD89455.1"/>
    </source>
</evidence>
<dbReference type="CDD" id="cd00093">
    <property type="entry name" value="HTH_XRE"/>
    <property type="match status" value="1"/>
</dbReference>
<evidence type="ECO:0000256" key="5">
    <source>
        <dbReference type="ARBA" id="ARBA00023163"/>
    </source>
</evidence>
<dbReference type="CDD" id="cd06462">
    <property type="entry name" value="Peptidase_S24_S26"/>
    <property type="match status" value="1"/>
</dbReference>
<keyword evidence="8" id="KW-1185">Reference proteome</keyword>
<dbReference type="InterPro" id="IPR015927">
    <property type="entry name" value="Peptidase_S24_S26A/B/C"/>
</dbReference>
<dbReference type="Proteomes" id="UP000069241">
    <property type="component" value="Chromosome"/>
</dbReference>
<organism evidence="7 8">
    <name type="scientific">Desulfovibrio fairfieldensis</name>
    <dbReference type="NCBI Taxonomy" id="44742"/>
    <lineage>
        <taxon>Bacteria</taxon>
        <taxon>Pseudomonadati</taxon>
        <taxon>Thermodesulfobacteriota</taxon>
        <taxon>Desulfovibrionia</taxon>
        <taxon>Desulfovibrionales</taxon>
        <taxon>Desulfovibrionaceae</taxon>
        <taxon>Desulfovibrio</taxon>
    </lineage>
</organism>
<dbReference type="Gene3D" id="2.10.109.10">
    <property type="entry name" value="Umud Fragment, subunit A"/>
    <property type="match status" value="1"/>
</dbReference>
<gene>
    <name evidence="7" type="ORF">AXF13_04640</name>
</gene>
<dbReference type="InterPro" id="IPR019756">
    <property type="entry name" value="Pept_S26A_signal_pept_1_Ser-AS"/>
</dbReference>
<dbReference type="SUPFAM" id="SSF47413">
    <property type="entry name" value="lambda repressor-like DNA-binding domains"/>
    <property type="match status" value="1"/>
</dbReference>
<evidence type="ECO:0000259" key="6">
    <source>
        <dbReference type="PROSITE" id="PS50943"/>
    </source>
</evidence>
<evidence type="ECO:0000256" key="2">
    <source>
        <dbReference type="ARBA" id="ARBA00022801"/>
    </source>
</evidence>
<dbReference type="KEGG" id="dfi:AXF13_04640"/>
<dbReference type="InterPro" id="IPR036286">
    <property type="entry name" value="LexA/Signal_pep-like_sf"/>
</dbReference>
<dbReference type="PROSITE" id="PS50943">
    <property type="entry name" value="HTH_CROC1"/>
    <property type="match status" value="1"/>
</dbReference>
<dbReference type="RefSeq" id="WP_062251826.1">
    <property type="nucleotide sequence ID" value="NZ_CP014229.1"/>
</dbReference>
<dbReference type="Gene3D" id="1.10.10.60">
    <property type="entry name" value="Homeodomain-like"/>
    <property type="match status" value="1"/>
</dbReference>
<evidence type="ECO:0000256" key="3">
    <source>
        <dbReference type="ARBA" id="ARBA00023015"/>
    </source>
</evidence>
<dbReference type="PROSITE" id="PS00501">
    <property type="entry name" value="SPASE_I_1"/>
    <property type="match status" value="1"/>
</dbReference>
<evidence type="ECO:0000256" key="1">
    <source>
        <dbReference type="ARBA" id="ARBA00022670"/>
    </source>
</evidence>
<reference evidence="8" key="1">
    <citation type="submission" date="2016-02" db="EMBL/GenBank/DDBJ databases">
        <authorList>
            <person name="Holder M.E."/>
            <person name="Ajami N.J."/>
            <person name="Petrosino J.F."/>
        </authorList>
    </citation>
    <scope>NUCLEOTIDE SEQUENCE [LARGE SCALE GENOMIC DNA]</scope>
    <source>
        <strain evidence="8">CCUG 45958</strain>
    </source>
</reference>
<keyword evidence="3" id="KW-0805">Transcription regulation</keyword>
<keyword evidence="4" id="KW-0238">DNA-binding</keyword>
<dbReference type="InterPro" id="IPR001387">
    <property type="entry name" value="Cro/C1-type_HTH"/>
</dbReference>
<name>A0A0X8JII6_9BACT</name>
<evidence type="ECO:0000313" key="8">
    <source>
        <dbReference type="Proteomes" id="UP000069241"/>
    </source>
</evidence>
<dbReference type="Pfam" id="PF00717">
    <property type="entry name" value="Peptidase_S24"/>
    <property type="match status" value="1"/>
</dbReference>
<keyword evidence="5" id="KW-0804">Transcription</keyword>
<dbReference type="SUPFAM" id="SSF51306">
    <property type="entry name" value="LexA/Signal peptidase"/>
    <property type="match status" value="1"/>
</dbReference>
<evidence type="ECO:0000256" key="4">
    <source>
        <dbReference type="ARBA" id="ARBA00023125"/>
    </source>
</evidence>
<dbReference type="InterPro" id="IPR010982">
    <property type="entry name" value="Lambda_DNA-bd_dom_sf"/>
</dbReference>
<feature type="domain" description="HTH cro/C1-type" evidence="6">
    <location>
        <begin position="25"/>
        <end position="67"/>
    </location>
</feature>